<comment type="subcellular location">
    <subcellularLocation>
        <location evidence="1 8">Membrane</location>
        <topology evidence="1 8">Multi-pass membrane protein</topology>
    </subcellularLocation>
</comment>
<sequence>MAADESNSLEYTPSWVIAAVCFVIVLISLIVERGLHHLGKWLKREDQDALFEALQRLKEELMLLGFISLLLTVLQSVLVRMCVPPYLTSHMLPCKRHTESNNHGKYLSHAINNPRRLTSEDISSEQCAKEGKVPLLSLEALHQLHIFIFVLAVVHAIFCATTVVLGGLRIRQWKQWEDKKGQAKESDRHEFVQKHAGGYWTKSAVVSWMISFFKQFHGSVTKSDYLALREGFIMTHVPRSPEFDFHKYMMRVLEKDFKKVVSISWYLWLFVVLFLLLNVEGWHTYFWLSFLPLVLLLLVGAKLEHIITRLAQEIVDKKKPGQEAARVKPSDEHFWFHRPGIVLDLIHFILFQNAFEIAFFCWILFTYGLQSCIIEKIQYIIPRVIVGIVVQVLCSYSTLPLYALVTQMGSKFNRHVLEAYMGVPLDNLFARKDRHQATPSIFTAITMTKECDQIQEQEMVVIEESKNSTIRNNTSSV</sequence>
<dbReference type="EMBL" id="BPVZ01000294">
    <property type="protein sequence ID" value="GKV49300.1"/>
    <property type="molecule type" value="Genomic_DNA"/>
</dbReference>
<keyword evidence="4 8" id="KW-0611">Plant defense</keyword>
<name>A0AAV5MHF5_9ROSI</name>
<feature type="transmembrane region" description="Helical" evidence="9">
    <location>
        <begin position="380"/>
        <end position="405"/>
    </location>
</feature>
<comment type="similarity">
    <text evidence="2 8">Belongs to the MLO family.</text>
</comment>
<comment type="domain">
    <text evidence="8">The C-terminus contains a calmodulin-binding domain, which binds calmodulin in a calcium-dependent fashion.</text>
</comment>
<proteinExistence type="inferred from homology"/>
<feature type="transmembrane region" description="Helical" evidence="9">
    <location>
        <begin position="345"/>
        <end position="368"/>
    </location>
</feature>
<dbReference type="GO" id="GO:0005516">
    <property type="term" value="F:calmodulin binding"/>
    <property type="evidence" value="ECO:0007669"/>
    <property type="project" value="UniProtKB-KW"/>
</dbReference>
<dbReference type="Proteomes" id="UP001054252">
    <property type="component" value="Unassembled WGS sequence"/>
</dbReference>
<feature type="transmembrane region" description="Helical" evidence="9">
    <location>
        <begin position="61"/>
        <end position="81"/>
    </location>
</feature>
<dbReference type="GO" id="GO:0006952">
    <property type="term" value="P:defense response"/>
    <property type="evidence" value="ECO:0007669"/>
    <property type="project" value="UniProtKB-KW"/>
</dbReference>
<dbReference type="AlphaFoldDB" id="A0AAV5MHF5"/>
<evidence type="ECO:0000256" key="3">
    <source>
        <dbReference type="ARBA" id="ARBA00022692"/>
    </source>
</evidence>
<evidence type="ECO:0000256" key="9">
    <source>
        <dbReference type="SAM" id="Phobius"/>
    </source>
</evidence>
<evidence type="ECO:0000313" key="11">
    <source>
        <dbReference type="Proteomes" id="UP001054252"/>
    </source>
</evidence>
<feature type="transmembrane region" description="Helical" evidence="9">
    <location>
        <begin position="260"/>
        <end position="279"/>
    </location>
</feature>
<evidence type="ECO:0000256" key="6">
    <source>
        <dbReference type="ARBA" id="ARBA00023136"/>
    </source>
</evidence>
<keyword evidence="3 8" id="KW-0812">Transmembrane</keyword>
<dbReference type="InterPro" id="IPR004326">
    <property type="entry name" value="Mlo"/>
</dbReference>
<gene>
    <name evidence="8" type="primary">MLO</name>
    <name evidence="10" type="ORF">SLEP1_g56056</name>
</gene>
<evidence type="ECO:0000256" key="7">
    <source>
        <dbReference type="ARBA" id="ARBA00023265"/>
    </source>
</evidence>
<keyword evidence="8" id="KW-0112">Calmodulin-binding</keyword>
<evidence type="ECO:0000256" key="2">
    <source>
        <dbReference type="ARBA" id="ARBA00006574"/>
    </source>
</evidence>
<reference evidence="10 11" key="1">
    <citation type="journal article" date="2021" name="Commun. Biol.">
        <title>The genome of Shorea leprosula (Dipterocarpaceae) highlights the ecological relevance of drought in aseasonal tropical rainforests.</title>
        <authorList>
            <person name="Ng K.K.S."/>
            <person name="Kobayashi M.J."/>
            <person name="Fawcett J.A."/>
            <person name="Hatakeyama M."/>
            <person name="Paape T."/>
            <person name="Ng C.H."/>
            <person name="Ang C.C."/>
            <person name="Tnah L.H."/>
            <person name="Lee C.T."/>
            <person name="Nishiyama T."/>
            <person name="Sese J."/>
            <person name="O'Brien M.J."/>
            <person name="Copetti D."/>
            <person name="Mohd Noor M.I."/>
            <person name="Ong R.C."/>
            <person name="Putra M."/>
            <person name="Sireger I.Z."/>
            <person name="Indrioko S."/>
            <person name="Kosugi Y."/>
            <person name="Izuno A."/>
            <person name="Isagi Y."/>
            <person name="Lee S.L."/>
            <person name="Shimizu K.K."/>
        </authorList>
    </citation>
    <scope>NUCLEOTIDE SEQUENCE [LARGE SCALE GENOMIC DNA]</scope>
    <source>
        <strain evidence="10">214</strain>
    </source>
</reference>
<feature type="transmembrane region" description="Helical" evidence="9">
    <location>
        <begin position="12"/>
        <end position="31"/>
    </location>
</feature>
<evidence type="ECO:0000313" key="10">
    <source>
        <dbReference type="EMBL" id="GKV49300.1"/>
    </source>
</evidence>
<organism evidence="10 11">
    <name type="scientific">Rubroshorea leprosula</name>
    <dbReference type="NCBI Taxonomy" id="152421"/>
    <lineage>
        <taxon>Eukaryota</taxon>
        <taxon>Viridiplantae</taxon>
        <taxon>Streptophyta</taxon>
        <taxon>Embryophyta</taxon>
        <taxon>Tracheophyta</taxon>
        <taxon>Spermatophyta</taxon>
        <taxon>Magnoliopsida</taxon>
        <taxon>eudicotyledons</taxon>
        <taxon>Gunneridae</taxon>
        <taxon>Pentapetalae</taxon>
        <taxon>rosids</taxon>
        <taxon>malvids</taxon>
        <taxon>Malvales</taxon>
        <taxon>Dipterocarpaceae</taxon>
        <taxon>Rubroshorea</taxon>
    </lineage>
</organism>
<keyword evidence="7 8" id="KW-0568">Pathogenesis-related protein</keyword>
<dbReference type="GO" id="GO:0016020">
    <property type="term" value="C:membrane"/>
    <property type="evidence" value="ECO:0007669"/>
    <property type="project" value="UniProtKB-SubCell"/>
</dbReference>
<evidence type="ECO:0000256" key="1">
    <source>
        <dbReference type="ARBA" id="ARBA00004141"/>
    </source>
</evidence>
<dbReference type="PANTHER" id="PTHR31942">
    <property type="entry name" value="MLO-LIKE PROTEIN 1"/>
    <property type="match status" value="1"/>
</dbReference>
<comment type="function">
    <text evidence="8">May be involved in modulation of pathogen defense and leaf cell death.</text>
</comment>
<feature type="transmembrane region" description="Helical" evidence="9">
    <location>
        <begin position="144"/>
        <end position="170"/>
    </location>
</feature>
<evidence type="ECO:0000256" key="4">
    <source>
        <dbReference type="ARBA" id="ARBA00022821"/>
    </source>
</evidence>
<comment type="caution">
    <text evidence="10">The sequence shown here is derived from an EMBL/GenBank/DDBJ whole genome shotgun (WGS) entry which is preliminary data.</text>
</comment>
<feature type="transmembrane region" description="Helical" evidence="9">
    <location>
        <begin position="285"/>
        <end position="303"/>
    </location>
</feature>
<dbReference type="PANTHER" id="PTHR31942:SF54">
    <property type="entry name" value="MLO-LIKE PROTEIN 13"/>
    <property type="match status" value="1"/>
</dbReference>
<dbReference type="Pfam" id="PF03094">
    <property type="entry name" value="Mlo"/>
    <property type="match status" value="1"/>
</dbReference>
<keyword evidence="11" id="KW-1185">Reference proteome</keyword>
<protein>
    <recommendedName>
        <fullName evidence="8">MLO-like protein</fullName>
    </recommendedName>
</protein>
<keyword evidence="5 8" id="KW-1133">Transmembrane helix</keyword>
<evidence type="ECO:0000256" key="5">
    <source>
        <dbReference type="ARBA" id="ARBA00022989"/>
    </source>
</evidence>
<evidence type="ECO:0000256" key="8">
    <source>
        <dbReference type="RuleBase" id="RU280816"/>
    </source>
</evidence>
<keyword evidence="6 8" id="KW-0472">Membrane</keyword>
<accession>A0AAV5MHF5</accession>